<evidence type="ECO:0000256" key="4">
    <source>
        <dbReference type="ARBA" id="ARBA00022692"/>
    </source>
</evidence>
<feature type="transmembrane region" description="Helical" evidence="7">
    <location>
        <begin position="197"/>
        <end position="221"/>
    </location>
</feature>
<evidence type="ECO:0000256" key="5">
    <source>
        <dbReference type="ARBA" id="ARBA00022989"/>
    </source>
</evidence>
<name>A0A7G5C2E5_9BACL</name>
<dbReference type="GO" id="GO:0055085">
    <property type="term" value="P:transmembrane transport"/>
    <property type="evidence" value="ECO:0007669"/>
    <property type="project" value="InterPro"/>
</dbReference>
<accession>A0A7G5C2E5</accession>
<keyword evidence="5 7" id="KW-1133">Transmembrane helix</keyword>
<feature type="transmembrane region" description="Helical" evidence="7">
    <location>
        <begin position="52"/>
        <end position="72"/>
    </location>
</feature>
<dbReference type="PANTHER" id="PTHR30193:SF37">
    <property type="entry name" value="INNER MEMBRANE ABC TRANSPORTER PERMEASE PROTEIN YCJO"/>
    <property type="match status" value="1"/>
</dbReference>
<evidence type="ECO:0000313" key="9">
    <source>
        <dbReference type="EMBL" id="QMV43379.1"/>
    </source>
</evidence>
<evidence type="ECO:0000256" key="3">
    <source>
        <dbReference type="ARBA" id="ARBA00022475"/>
    </source>
</evidence>
<dbReference type="AlphaFoldDB" id="A0A7G5C2E5"/>
<dbReference type="PANTHER" id="PTHR30193">
    <property type="entry name" value="ABC TRANSPORTER PERMEASE PROTEIN"/>
    <property type="match status" value="1"/>
</dbReference>
<keyword evidence="10" id="KW-1185">Reference proteome</keyword>
<evidence type="ECO:0000313" key="10">
    <source>
        <dbReference type="Proteomes" id="UP000515679"/>
    </source>
</evidence>
<evidence type="ECO:0000256" key="6">
    <source>
        <dbReference type="ARBA" id="ARBA00023136"/>
    </source>
</evidence>
<dbReference type="GO" id="GO:0005886">
    <property type="term" value="C:plasma membrane"/>
    <property type="evidence" value="ECO:0007669"/>
    <property type="project" value="UniProtKB-SubCell"/>
</dbReference>
<comment type="subcellular location">
    <subcellularLocation>
        <location evidence="1 7">Cell membrane</location>
        <topology evidence="1 7">Multi-pass membrane protein</topology>
    </subcellularLocation>
</comment>
<sequence length="332" mass="38545">MRTCKERWTMRRNRLTRFCKNKSVRRRGHFPLVSSFLKGAVPMHTRKWQREAYYFFLPGFLFICLFLIYPLVQNFVYSFFDFRLTRLEEKSFIGFDHYVSIVNDSLFWITLRNLLYYGLLTVPGQMVLGFLVAYALFRSFPGVKVFRAVYFLPVITSWVVASLVFKFIFTDQGFLNYVLTDKLHWTSSPVTWLSSPFLALTVLGILGIWKGVGWVMVLYLAALQNVPRDLFDAAKVDGAGAWQRMIHITLPSVRSTTQFIQVMLIIGAFNVFTSVVLITNGGPLHETEVLLSWMYNKAFHHYDLGFAAALAYLFALPIALLNWLQMRWRAGE</sequence>
<keyword evidence="6 7" id="KW-0472">Membrane</keyword>
<proteinExistence type="inferred from homology"/>
<evidence type="ECO:0000256" key="2">
    <source>
        <dbReference type="ARBA" id="ARBA00022448"/>
    </source>
</evidence>
<dbReference type="Pfam" id="PF00528">
    <property type="entry name" value="BPD_transp_1"/>
    <property type="match status" value="1"/>
</dbReference>
<evidence type="ECO:0000256" key="7">
    <source>
        <dbReference type="RuleBase" id="RU363032"/>
    </source>
</evidence>
<gene>
    <name evidence="9" type="ORF">FPL14_21020</name>
</gene>
<dbReference type="CDD" id="cd06261">
    <property type="entry name" value="TM_PBP2"/>
    <property type="match status" value="1"/>
</dbReference>
<keyword evidence="4 7" id="KW-0812">Transmembrane</keyword>
<evidence type="ECO:0000256" key="1">
    <source>
        <dbReference type="ARBA" id="ARBA00004651"/>
    </source>
</evidence>
<dbReference type="Proteomes" id="UP000515679">
    <property type="component" value="Chromosome"/>
</dbReference>
<dbReference type="PROSITE" id="PS50928">
    <property type="entry name" value="ABC_TM1"/>
    <property type="match status" value="1"/>
</dbReference>
<feature type="domain" description="ABC transmembrane type-1" evidence="8">
    <location>
        <begin position="111"/>
        <end position="325"/>
    </location>
</feature>
<feature type="transmembrane region" description="Helical" evidence="7">
    <location>
        <begin position="114"/>
        <end position="137"/>
    </location>
</feature>
<keyword evidence="2 7" id="KW-0813">Transport</keyword>
<protein>
    <submittedName>
        <fullName evidence="9">Sugar ABC transporter permease</fullName>
    </submittedName>
</protein>
<comment type="similarity">
    <text evidence="7">Belongs to the binding-protein-dependent transport system permease family.</text>
</comment>
<feature type="transmembrane region" description="Helical" evidence="7">
    <location>
        <begin position="262"/>
        <end position="284"/>
    </location>
</feature>
<dbReference type="InterPro" id="IPR051393">
    <property type="entry name" value="ABC_transporter_permease"/>
</dbReference>
<keyword evidence="3" id="KW-1003">Cell membrane</keyword>
<dbReference type="InterPro" id="IPR000515">
    <property type="entry name" value="MetI-like"/>
</dbReference>
<dbReference type="InterPro" id="IPR035906">
    <property type="entry name" value="MetI-like_sf"/>
</dbReference>
<feature type="transmembrane region" description="Helical" evidence="7">
    <location>
        <begin position="304"/>
        <end position="324"/>
    </location>
</feature>
<evidence type="ECO:0000259" key="8">
    <source>
        <dbReference type="PROSITE" id="PS50928"/>
    </source>
</evidence>
<organism evidence="9 10">
    <name type="scientific">Cohnella cholangitidis</name>
    <dbReference type="NCBI Taxonomy" id="2598458"/>
    <lineage>
        <taxon>Bacteria</taxon>
        <taxon>Bacillati</taxon>
        <taxon>Bacillota</taxon>
        <taxon>Bacilli</taxon>
        <taxon>Bacillales</taxon>
        <taxon>Paenibacillaceae</taxon>
        <taxon>Cohnella</taxon>
    </lineage>
</organism>
<dbReference type="Gene3D" id="1.10.3720.10">
    <property type="entry name" value="MetI-like"/>
    <property type="match status" value="1"/>
</dbReference>
<reference evidence="9 10" key="1">
    <citation type="submission" date="2019-07" db="EMBL/GenBank/DDBJ databases">
        <authorList>
            <person name="Kim J.K."/>
            <person name="Cheong H.-M."/>
            <person name="Choi Y."/>
            <person name="Hwang K.J."/>
            <person name="Lee S."/>
            <person name="Choi C."/>
        </authorList>
    </citation>
    <scope>NUCLEOTIDE SEQUENCE [LARGE SCALE GENOMIC DNA]</scope>
    <source>
        <strain evidence="9 10">KS 22</strain>
    </source>
</reference>
<feature type="transmembrane region" description="Helical" evidence="7">
    <location>
        <begin position="149"/>
        <end position="169"/>
    </location>
</feature>
<dbReference type="SUPFAM" id="SSF161098">
    <property type="entry name" value="MetI-like"/>
    <property type="match status" value="1"/>
</dbReference>
<dbReference type="KEGG" id="cchl:FPL14_21020"/>
<dbReference type="EMBL" id="CP041969">
    <property type="protein sequence ID" value="QMV43379.1"/>
    <property type="molecule type" value="Genomic_DNA"/>
</dbReference>